<protein>
    <submittedName>
        <fullName evidence="8">Chromate transporter</fullName>
    </submittedName>
</protein>
<keyword evidence="9" id="KW-1185">Reference proteome</keyword>
<gene>
    <name evidence="8" type="ORF">BKE38_03180</name>
</gene>
<feature type="transmembrane region" description="Helical" evidence="7">
    <location>
        <begin position="158"/>
        <end position="174"/>
    </location>
</feature>
<feature type="transmembrane region" description="Helical" evidence="7">
    <location>
        <begin position="109"/>
        <end position="129"/>
    </location>
</feature>
<organism evidence="8 9">
    <name type="scientific">Teichococcus deserti</name>
    <dbReference type="NCBI Taxonomy" id="1817963"/>
    <lineage>
        <taxon>Bacteria</taxon>
        <taxon>Pseudomonadati</taxon>
        <taxon>Pseudomonadota</taxon>
        <taxon>Alphaproteobacteria</taxon>
        <taxon>Acetobacterales</taxon>
        <taxon>Roseomonadaceae</taxon>
        <taxon>Roseomonas</taxon>
    </lineage>
</organism>
<evidence type="ECO:0000256" key="2">
    <source>
        <dbReference type="ARBA" id="ARBA00005262"/>
    </source>
</evidence>
<reference evidence="8 9" key="1">
    <citation type="submission" date="2016-10" db="EMBL/GenBank/DDBJ databases">
        <title>Draft Genome sequence of Roseomonas sp. strain M3.</title>
        <authorList>
            <person name="Subhash Y."/>
            <person name="Lee S."/>
        </authorList>
    </citation>
    <scope>NUCLEOTIDE SEQUENCE [LARGE SCALE GENOMIC DNA]</scope>
    <source>
        <strain evidence="8 9">M3</strain>
    </source>
</reference>
<dbReference type="EMBL" id="MLCO01000020">
    <property type="protein sequence ID" value="ONG58268.1"/>
    <property type="molecule type" value="Genomic_DNA"/>
</dbReference>
<feature type="transmembrane region" description="Helical" evidence="7">
    <location>
        <begin position="70"/>
        <end position="97"/>
    </location>
</feature>
<dbReference type="OrthoDB" id="556585at2"/>
<comment type="subcellular location">
    <subcellularLocation>
        <location evidence="1">Cell membrane</location>
        <topology evidence="1">Multi-pass membrane protein</topology>
    </subcellularLocation>
</comment>
<evidence type="ECO:0000256" key="7">
    <source>
        <dbReference type="SAM" id="Phobius"/>
    </source>
</evidence>
<keyword evidence="3" id="KW-1003">Cell membrane</keyword>
<dbReference type="AlphaFoldDB" id="A0A1V2H7T1"/>
<dbReference type="InterPro" id="IPR052518">
    <property type="entry name" value="CHR_Transporter"/>
</dbReference>
<dbReference type="PANTHER" id="PTHR43663">
    <property type="entry name" value="CHROMATE TRANSPORT PROTEIN-RELATED"/>
    <property type="match status" value="1"/>
</dbReference>
<keyword evidence="4 7" id="KW-0812">Transmembrane</keyword>
<dbReference type="Proteomes" id="UP000188879">
    <property type="component" value="Unassembled WGS sequence"/>
</dbReference>
<evidence type="ECO:0000256" key="3">
    <source>
        <dbReference type="ARBA" id="ARBA00022475"/>
    </source>
</evidence>
<keyword evidence="6 7" id="KW-0472">Membrane</keyword>
<sequence>MNTLVALAVIFTQLSLLAFGGGNTILPEMQRQVVQVHGWMSAQEFSALFALAQAAPGPNMMVVPLVGWHVAGWPGLLVSSLAKFGPSSLLTGVVLGLWRRFKDRPWRRVVQSGLVPMTVGLVAASAILITLATDHSWGLFLITGVVAAASLMTRLHPLWLLAGGALAGLAGLGAL</sequence>
<name>A0A1V2H7T1_9PROT</name>
<evidence type="ECO:0000256" key="4">
    <source>
        <dbReference type="ARBA" id="ARBA00022692"/>
    </source>
</evidence>
<keyword evidence="5 7" id="KW-1133">Transmembrane helix</keyword>
<dbReference type="Pfam" id="PF02417">
    <property type="entry name" value="Chromate_transp"/>
    <property type="match status" value="1"/>
</dbReference>
<accession>A0A1V2H7T1</accession>
<evidence type="ECO:0000256" key="6">
    <source>
        <dbReference type="ARBA" id="ARBA00023136"/>
    </source>
</evidence>
<dbReference type="RefSeq" id="WP_076955934.1">
    <property type="nucleotide sequence ID" value="NZ_MLCO01000020.1"/>
</dbReference>
<dbReference type="PANTHER" id="PTHR43663:SF1">
    <property type="entry name" value="CHROMATE TRANSPORTER"/>
    <property type="match status" value="1"/>
</dbReference>
<comment type="caution">
    <text evidence="8">The sequence shown here is derived from an EMBL/GenBank/DDBJ whole genome shotgun (WGS) entry which is preliminary data.</text>
</comment>
<dbReference type="GO" id="GO:0005886">
    <property type="term" value="C:plasma membrane"/>
    <property type="evidence" value="ECO:0007669"/>
    <property type="project" value="UniProtKB-SubCell"/>
</dbReference>
<evidence type="ECO:0000313" key="8">
    <source>
        <dbReference type="EMBL" id="ONG58268.1"/>
    </source>
</evidence>
<evidence type="ECO:0000256" key="5">
    <source>
        <dbReference type="ARBA" id="ARBA00022989"/>
    </source>
</evidence>
<dbReference type="GO" id="GO:0015109">
    <property type="term" value="F:chromate transmembrane transporter activity"/>
    <property type="evidence" value="ECO:0007669"/>
    <property type="project" value="InterPro"/>
</dbReference>
<dbReference type="InterPro" id="IPR003370">
    <property type="entry name" value="Chromate_transpt"/>
</dbReference>
<proteinExistence type="inferred from homology"/>
<evidence type="ECO:0000313" key="9">
    <source>
        <dbReference type="Proteomes" id="UP000188879"/>
    </source>
</evidence>
<comment type="similarity">
    <text evidence="2">Belongs to the chromate ion transporter (CHR) (TC 2.A.51) family.</text>
</comment>
<evidence type="ECO:0000256" key="1">
    <source>
        <dbReference type="ARBA" id="ARBA00004651"/>
    </source>
</evidence>